<sequence length="198" mass="23073">MSDAGNRGDKKKTKLEIVQNEIETLYYEHSNMHDRIATTCKWKAHIRNKISKLNVKIKAKLVTLNALAEKDWITEINGDVDDPLTFQHFTEGAFPWEESNDVENLMQPDETDHFVVQEQELVEDLLPQPDKMLFNQAQASIKFAEIRRLQMVLNDALRYLKYYQYLEPGDYESMLNEEESDGDEINECHDSDSNDNEA</sequence>
<dbReference type="EMBL" id="JAOYFB010000037">
    <property type="protein sequence ID" value="KAK4025004.1"/>
    <property type="molecule type" value="Genomic_DNA"/>
</dbReference>
<gene>
    <name evidence="2" type="ORF">OUZ56_010510</name>
</gene>
<feature type="region of interest" description="Disordered" evidence="1">
    <location>
        <begin position="175"/>
        <end position="198"/>
    </location>
</feature>
<name>A0ABR0AIS3_9CRUS</name>
<dbReference type="Proteomes" id="UP001234178">
    <property type="component" value="Unassembled WGS sequence"/>
</dbReference>
<comment type="caution">
    <text evidence="2">The sequence shown here is derived from an EMBL/GenBank/DDBJ whole genome shotgun (WGS) entry which is preliminary data.</text>
</comment>
<protein>
    <submittedName>
        <fullName evidence="2">Uncharacterized protein</fullName>
    </submittedName>
</protein>
<reference evidence="2 3" key="1">
    <citation type="journal article" date="2023" name="Nucleic Acids Res.">
        <title>The hologenome of Daphnia magna reveals possible DNA methylation and microbiome-mediated evolution of the host genome.</title>
        <authorList>
            <person name="Chaturvedi A."/>
            <person name="Li X."/>
            <person name="Dhandapani V."/>
            <person name="Marshall H."/>
            <person name="Kissane S."/>
            <person name="Cuenca-Cambronero M."/>
            <person name="Asole G."/>
            <person name="Calvet F."/>
            <person name="Ruiz-Romero M."/>
            <person name="Marangio P."/>
            <person name="Guigo R."/>
            <person name="Rago D."/>
            <person name="Mirbahai L."/>
            <person name="Eastwood N."/>
            <person name="Colbourne J.K."/>
            <person name="Zhou J."/>
            <person name="Mallon E."/>
            <person name="Orsini L."/>
        </authorList>
    </citation>
    <scope>NUCLEOTIDE SEQUENCE [LARGE SCALE GENOMIC DNA]</scope>
    <source>
        <strain evidence="2">LRV0_1</strain>
    </source>
</reference>
<proteinExistence type="predicted"/>
<evidence type="ECO:0000256" key="1">
    <source>
        <dbReference type="SAM" id="MobiDB-lite"/>
    </source>
</evidence>
<evidence type="ECO:0000313" key="3">
    <source>
        <dbReference type="Proteomes" id="UP001234178"/>
    </source>
</evidence>
<keyword evidence="3" id="KW-1185">Reference proteome</keyword>
<feature type="compositionally biased region" description="Acidic residues" evidence="1">
    <location>
        <begin position="175"/>
        <end position="185"/>
    </location>
</feature>
<organism evidence="2 3">
    <name type="scientific">Daphnia magna</name>
    <dbReference type="NCBI Taxonomy" id="35525"/>
    <lineage>
        <taxon>Eukaryota</taxon>
        <taxon>Metazoa</taxon>
        <taxon>Ecdysozoa</taxon>
        <taxon>Arthropoda</taxon>
        <taxon>Crustacea</taxon>
        <taxon>Branchiopoda</taxon>
        <taxon>Diplostraca</taxon>
        <taxon>Cladocera</taxon>
        <taxon>Anomopoda</taxon>
        <taxon>Daphniidae</taxon>
        <taxon>Daphnia</taxon>
    </lineage>
</organism>
<evidence type="ECO:0000313" key="2">
    <source>
        <dbReference type="EMBL" id="KAK4025004.1"/>
    </source>
</evidence>
<accession>A0ABR0AIS3</accession>